<dbReference type="Gene3D" id="3.40.630.30">
    <property type="match status" value="1"/>
</dbReference>
<evidence type="ECO:0000313" key="3">
    <source>
        <dbReference type="Proteomes" id="UP000462621"/>
    </source>
</evidence>
<protein>
    <submittedName>
        <fullName evidence="2">GNAT family N-acetyltransferase</fullName>
    </submittedName>
</protein>
<dbReference type="PANTHER" id="PTHR43415">
    <property type="entry name" value="SPERMIDINE N(1)-ACETYLTRANSFERASE"/>
    <property type="match status" value="1"/>
</dbReference>
<organism evidence="2 3">
    <name type="scientific">Vibrio eleionomae</name>
    <dbReference type="NCBI Taxonomy" id="2653505"/>
    <lineage>
        <taxon>Bacteria</taxon>
        <taxon>Pseudomonadati</taxon>
        <taxon>Pseudomonadota</taxon>
        <taxon>Gammaproteobacteria</taxon>
        <taxon>Vibrionales</taxon>
        <taxon>Vibrionaceae</taxon>
        <taxon>Vibrio</taxon>
    </lineage>
</organism>
<dbReference type="Proteomes" id="UP000462621">
    <property type="component" value="Unassembled WGS sequence"/>
</dbReference>
<comment type="caution">
    <text evidence="2">The sequence shown here is derived from an EMBL/GenBank/DDBJ whole genome shotgun (WGS) entry which is preliminary data.</text>
</comment>
<proteinExistence type="predicted"/>
<gene>
    <name evidence="2" type="ORF">F9817_19590</name>
</gene>
<dbReference type="PANTHER" id="PTHR43415:SF3">
    <property type="entry name" value="GNAT-FAMILY ACETYLTRANSFERASE"/>
    <property type="match status" value="1"/>
</dbReference>
<sequence>MEILIRRSEPNDAAAVRDIYAGIVAYSGTLQLPYPSIEIWQKRLTDVPTHAHSLVAEVNGEIVGNVGLEVCTSVRRRHVGTFGIGVKDECQGQGIGSALLEAVINLADNWLNLKRLELTVYTDNQAAVHLYKKYGFVIEGTSPAFAFRNGGYVDAYQMGRVVAER</sequence>
<evidence type="ECO:0000259" key="1">
    <source>
        <dbReference type="PROSITE" id="PS51186"/>
    </source>
</evidence>
<dbReference type="EMBL" id="WEKT01000053">
    <property type="protein sequence ID" value="MZI95382.1"/>
    <property type="molecule type" value="Genomic_DNA"/>
</dbReference>
<dbReference type="SUPFAM" id="SSF55729">
    <property type="entry name" value="Acyl-CoA N-acyltransferases (Nat)"/>
    <property type="match status" value="1"/>
</dbReference>
<dbReference type="GO" id="GO:0016747">
    <property type="term" value="F:acyltransferase activity, transferring groups other than amino-acyl groups"/>
    <property type="evidence" value="ECO:0007669"/>
    <property type="project" value="InterPro"/>
</dbReference>
<dbReference type="CDD" id="cd04301">
    <property type="entry name" value="NAT_SF"/>
    <property type="match status" value="1"/>
</dbReference>
<accession>A0A7X4LPC0</accession>
<evidence type="ECO:0000313" key="2">
    <source>
        <dbReference type="EMBL" id="MZI95382.1"/>
    </source>
</evidence>
<dbReference type="Pfam" id="PF00583">
    <property type="entry name" value="Acetyltransf_1"/>
    <property type="match status" value="1"/>
</dbReference>
<dbReference type="InterPro" id="IPR000182">
    <property type="entry name" value="GNAT_dom"/>
</dbReference>
<dbReference type="InterPro" id="IPR016181">
    <property type="entry name" value="Acyl_CoA_acyltransferase"/>
</dbReference>
<keyword evidence="3" id="KW-1185">Reference proteome</keyword>
<dbReference type="RefSeq" id="WP_161157862.1">
    <property type="nucleotide sequence ID" value="NZ_WEKT01000053.1"/>
</dbReference>
<feature type="domain" description="N-acetyltransferase" evidence="1">
    <location>
        <begin position="3"/>
        <end position="163"/>
    </location>
</feature>
<reference evidence="2 3" key="1">
    <citation type="submission" date="2019-10" db="EMBL/GenBank/DDBJ databases">
        <title>Vibrio sp. nov. isolated from a shrimp pond.</title>
        <authorList>
            <person name="Gomez-Gil B."/>
            <person name="Enciso-Ibarra J."/>
            <person name="Enciso-Ibarra K."/>
            <person name="Bolan-Mejia C."/>
        </authorList>
    </citation>
    <scope>NUCLEOTIDE SEQUENCE [LARGE SCALE GENOMIC DNA]</scope>
    <source>
        <strain evidence="2 3">CAIM 722</strain>
    </source>
</reference>
<name>A0A7X4LPC0_9VIBR</name>
<dbReference type="PROSITE" id="PS51186">
    <property type="entry name" value="GNAT"/>
    <property type="match status" value="1"/>
</dbReference>
<keyword evidence="2" id="KW-0808">Transferase</keyword>
<dbReference type="AlphaFoldDB" id="A0A7X4LPC0"/>